<keyword evidence="3" id="KW-1185">Reference proteome</keyword>
<evidence type="ECO:0000259" key="1">
    <source>
        <dbReference type="Pfam" id="PF01850"/>
    </source>
</evidence>
<organism evidence="2 3">
    <name type="scientific">Pararhizobium antarcticum</name>
    <dbReference type="NCBI Taxonomy" id="1798805"/>
    <lineage>
        <taxon>Bacteria</taxon>
        <taxon>Pseudomonadati</taxon>
        <taxon>Pseudomonadota</taxon>
        <taxon>Alphaproteobacteria</taxon>
        <taxon>Hyphomicrobiales</taxon>
        <taxon>Rhizobiaceae</taxon>
        <taxon>Rhizobium/Agrobacterium group</taxon>
        <taxon>Pararhizobium</taxon>
    </lineage>
</organism>
<evidence type="ECO:0000313" key="3">
    <source>
        <dbReference type="Proteomes" id="UP000182661"/>
    </source>
</evidence>
<dbReference type="SUPFAM" id="SSF88723">
    <property type="entry name" value="PIN domain-like"/>
    <property type="match status" value="1"/>
</dbReference>
<dbReference type="RefSeq" id="WP_071833907.1">
    <property type="nucleotide sequence ID" value="NZ_LSRP01000096.1"/>
</dbReference>
<name>A0A657LRH3_9HYPH</name>
<dbReference type="EMBL" id="LSRP01000096">
    <property type="protein sequence ID" value="OJF95004.1"/>
    <property type="molecule type" value="Genomic_DNA"/>
</dbReference>
<feature type="domain" description="PIN" evidence="1">
    <location>
        <begin position="7"/>
        <end position="132"/>
    </location>
</feature>
<sequence>MTEVPRIYLDTNAFIFAVEEQSERSDLLTRLFSVSEETDRVIFVTSELTLAEALVKPYRNLDDDLITRYDNMIRDSAWLDVQVVARPVLWYAGVLRSQSRIKLPDAIHLSTALGSNCTHFLTADKALSTIDGLRHTRFGMSKMRSIEMLPVDVPTLTTILQSLAS</sequence>
<reference evidence="2 3" key="1">
    <citation type="submission" date="2016-02" db="EMBL/GenBank/DDBJ databases">
        <title>Genome sequencing of a beta-galactosidase producing bacteria Rhizobium sp. 59.</title>
        <authorList>
            <person name="Wang D."/>
            <person name="Kot W."/>
            <person name="Qin Y."/>
            <person name="Hansen L."/>
            <person name="Naqvi K."/>
            <person name="Rensing C."/>
        </authorList>
    </citation>
    <scope>NUCLEOTIDE SEQUENCE [LARGE SCALE GENOMIC DNA]</scope>
    <source>
        <strain evidence="2 3">59</strain>
    </source>
</reference>
<dbReference type="Pfam" id="PF01850">
    <property type="entry name" value="PIN"/>
    <property type="match status" value="1"/>
</dbReference>
<dbReference type="InterPro" id="IPR002716">
    <property type="entry name" value="PIN_dom"/>
</dbReference>
<dbReference type="Proteomes" id="UP000182661">
    <property type="component" value="Unassembled WGS sequence"/>
</dbReference>
<dbReference type="AlphaFoldDB" id="A0A657LRH3"/>
<dbReference type="OrthoDB" id="574461at2"/>
<protein>
    <recommendedName>
        <fullName evidence="1">PIN domain-containing protein</fullName>
    </recommendedName>
</protein>
<dbReference type="InterPro" id="IPR029060">
    <property type="entry name" value="PIN-like_dom_sf"/>
</dbReference>
<accession>A0A657LRH3</accession>
<evidence type="ECO:0000313" key="2">
    <source>
        <dbReference type="EMBL" id="OJF95004.1"/>
    </source>
</evidence>
<gene>
    <name evidence="2" type="ORF">AX760_04035</name>
</gene>
<dbReference type="Gene3D" id="3.40.50.1010">
    <property type="entry name" value="5'-nuclease"/>
    <property type="match status" value="1"/>
</dbReference>
<proteinExistence type="predicted"/>
<comment type="caution">
    <text evidence="2">The sequence shown here is derived from an EMBL/GenBank/DDBJ whole genome shotgun (WGS) entry which is preliminary data.</text>
</comment>